<evidence type="ECO:0000256" key="5">
    <source>
        <dbReference type="SAM" id="SignalP"/>
    </source>
</evidence>
<evidence type="ECO:0000256" key="1">
    <source>
        <dbReference type="ARBA" id="ARBA00001947"/>
    </source>
</evidence>
<keyword evidence="5" id="KW-0732">Signal</keyword>
<protein>
    <recommendedName>
        <fullName evidence="6">Peptidase M14 domain-containing protein</fullName>
    </recommendedName>
</protein>
<evidence type="ECO:0000256" key="3">
    <source>
        <dbReference type="PROSITE-ProRule" id="PRU01379"/>
    </source>
</evidence>
<keyword evidence="4" id="KW-0175">Coiled coil</keyword>
<feature type="chain" id="PRO_5034303245" description="Peptidase M14 domain-containing protein" evidence="5">
    <location>
        <begin position="21"/>
        <end position="519"/>
    </location>
</feature>
<dbReference type="GO" id="GO:0006508">
    <property type="term" value="P:proteolysis"/>
    <property type="evidence" value="ECO:0007669"/>
    <property type="project" value="InterPro"/>
</dbReference>
<comment type="similarity">
    <text evidence="2 3">Belongs to the peptidase M14 family.</text>
</comment>
<organism evidence="7 8">
    <name type="scientific">Telmatocola sphagniphila</name>
    <dbReference type="NCBI Taxonomy" id="1123043"/>
    <lineage>
        <taxon>Bacteria</taxon>
        <taxon>Pseudomonadati</taxon>
        <taxon>Planctomycetota</taxon>
        <taxon>Planctomycetia</taxon>
        <taxon>Gemmatales</taxon>
        <taxon>Gemmataceae</taxon>
    </lineage>
</organism>
<dbReference type="GO" id="GO:0008270">
    <property type="term" value="F:zinc ion binding"/>
    <property type="evidence" value="ECO:0007669"/>
    <property type="project" value="InterPro"/>
</dbReference>
<dbReference type="Proteomes" id="UP000676194">
    <property type="component" value="Chromosome"/>
</dbReference>
<dbReference type="EMBL" id="CP074694">
    <property type="protein sequence ID" value="QVL32983.1"/>
    <property type="molecule type" value="Genomic_DNA"/>
</dbReference>
<evidence type="ECO:0000256" key="2">
    <source>
        <dbReference type="ARBA" id="ARBA00005988"/>
    </source>
</evidence>
<dbReference type="SMART" id="SM00631">
    <property type="entry name" value="Zn_pept"/>
    <property type="match status" value="1"/>
</dbReference>
<sequence length="519" mass="58339">MTKRLWLFSFFCLFPSLIHAEDPPQTVVEKTNYQETSRYSDVVDFCQNLAKASPKVRLTELGTSQEGRKLPVMIIADPPVATPQEAAKSGKLIIFAWGNIHAGEVDGKEALQILAREIATTKEHPLLKDLILVFAPIFNADGNERFDKHRPEQGGPTLVGIRANAQELDLNRDFVKLESPEVKALVRFVNLWDPAVCIDMHTTNGSYHKYTLTYEGGSSPAGDKRLVDLTRDRLFPEVGRRMEKTTGYKTFFYGNFAKGNTIWDSVPPTPRYGFHYFGICNKISILSESYSYASFKDRTLSGKSFVQTISEYIQEHKDEVKKLLAEARETTIKAGLSSDGQPGVVLQTKPVPYGRPYKVLGEVVELKDGKRHPTGKAVEYEVLYMGGSEPTKTVTRPRGYVIPASQTRVLENLKNHGIEMEKLAEAGEYEIEAYRVDKITKSRTFEKHQPVTLKVTPRTEKRKIEAGDYLVKTSQKLGSLAAYILEPESADGLATWNFFDSSMEEGKDFPVLRLPPSKK</sequence>
<dbReference type="AlphaFoldDB" id="A0A8E6B6W3"/>
<dbReference type="PANTHER" id="PTHR11705">
    <property type="entry name" value="PROTEASE FAMILY M14 CARBOXYPEPTIDASE A,B"/>
    <property type="match status" value="1"/>
</dbReference>
<comment type="cofactor">
    <cofactor evidence="1">
        <name>Zn(2+)</name>
        <dbReference type="ChEBI" id="CHEBI:29105"/>
    </cofactor>
</comment>
<accession>A0A8E6B6W3</accession>
<gene>
    <name evidence="7" type="ORF">KIH39_03440</name>
</gene>
<evidence type="ECO:0000256" key="4">
    <source>
        <dbReference type="SAM" id="Coils"/>
    </source>
</evidence>
<dbReference type="Pfam" id="PF00246">
    <property type="entry name" value="Peptidase_M14"/>
    <property type="match status" value="1"/>
</dbReference>
<dbReference type="GO" id="GO:0005615">
    <property type="term" value="C:extracellular space"/>
    <property type="evidence" value="ECO:0007669"/>
    <property type="project" value="TreeGrafter"/>
</dbReference>
<dbReference type="PANTHER" id="PTHR11705:SF145">
    <property type="entry name" value="PEPTIDASE M14 CARBOXYPEPTIDASE A DOMAIN-CONTAINING PROTEIN"/>
    <property type="match status" value="1"/>
</dbReference>
<dbReference type="Gene3D" id="3.40.630.10">
    <property type="entry name" value="Zn peptidases"/>
    <property type="match status" value="1"/>
</dbReference>
<dbReference type="RefSeq" id="WP_213497873.1">
    <property type="nucleotide sequence ID" value="NZ_CP074694.1"/>
</dbReference>
<dbReference type="SUPFAM" id="SSF53187">
    <property type="entry name" value="Zn-dependent exopeptidases"/>
    <property type="match status" value="1"/>
</dbReference>
<keyword evidence="8" id="KW-1185">Reference proteome</keyword>
<feature type="domain" description="Peptidase M14" evidence="6">
    <location>
        <begin position="35"/>
        <end position="313"/>
    </location>
</feature>
<comment type="caution">
    <text evidence="3">Lacks conserved residue(s) required for the propagation of feature annotation.</text>
</comment>
<evidence type="ECO:0000313" key="8">
    <source>
        <dbReference type="Proteomes" id="UP000676194"/>
    </source>
</evidence>
<dbReference type="PROSITE" id="PS52035">
    <property type="entry name" value="PEPTIDASE_M14"/>
    <property type="match status" value="1"/>
</dbReference>
<dbReference type="KEGG" id="tsph:KIH39_03440"/>
<name>A0A8E6B6W3_9BACT</name>
<proteinExistence type="inferred from homology"/>
<evidence type="ECO:0000259" key="6">
    <source>
        <dbReference type="PROSITE" id="PS52035"/>
    </source>
</evidence>
<evidence type="ECO:0000313" key="7">
    <source>
        <dbReference type="EMBL" id="QVL32983.1"/>
    </source>
</evidence>
<dbReference type="GO" id="GO:0004181">
    <property type="term" value="F:metallocarboxypeptidase activity"/>
    <property type="evidence" value="ECO:0007669"/>
    <property type="project" value="InterPro"/>
</dbReference>
<feature type="signal peptide" evidence="5">
    <location>
        <begin position="1"/>
        <end position="20"/>
    </location>
</feature>
<feature type="coiled-coil region" evidence="4">
    <location>
        <begin position="306"/>
        <end position="333"/>
    </location>
</feature>
<dbReference type="InterPro" id="IPR000834">
    <property type="entry name" value="Peptidase_M14"/>
</dbReference>
<dbReference type="CDD" id="cd06241">
    <property type="entry name" value="M14-like"/>
    <property type="match status" value="1"/>
</dbReference>
<reference evidence="7" key="1">
    <citation type="submission" date="2021-05" db="EMBL/GenBank/DDBJ databases">
        <title>Complete genome sequence of the cellulolytic planctomycete Telmatocola sphagniphila SP2T and characterization of the first cellulase from planctomycetes.</title>
        <authorList>
            <person name="Rakitin A.L."/>
            <person name="Beletsky A.V."/>
            <person name="Naumoff D.G."/>
            <person name="Kulichevskaya I.S."/>
            <person name="Mardanov A.V."/>
            <person name="Ravin N.V."/>
            <person name="Dedysh S.N."/>
        </authorList>
    </citation>
    <scope>NUCLEOTIDE SEQUENCE</scope>
    <source>
        <strain evidence="7">SP2T</strain>
    </source>
</reference>